<keyword evidence="1" id="KW-1185">Reference proteome</keyword>
<evidence type="ECO:0000313" key="2">
    <source>
        <dbReference type="RefSeq" id="XP_022970249.1"/>
    </source>
</evidence>
<gene>
    <name evidence="2" type="primary">LOC111469260</name>
</gene>
<dbReference type="AlphaFoldDB" id="A0A6J1I4Z9"/>
<dbReference type="KEGG" id="cmax:111469260"/>
<organism evidence="1 2">
    <name type="scientific">Cucurbita maxima</name>
    <name type="common">Pumpkin</name>
    <name type="synonym">Winter squash</name>
    <dbReference type="NCBI Taxonomy" id="3661"/>
    <lineage>
        <taxon>Eukaryota</taxon>
        <taxon>Viridiplantae</taxon>
        <taxon>Streptophyta</taxon>
        <taxon>Embryophyta</taxon>
        <taxon>Tracheophyta</taxon>
        <taxon>Spermatophyta</taxon>
        <taxon>Magnoliopsida</taxon>
        <taxon>eudicotyledons</taxon>
        <taxon>Gunneridae</taxon>
        <taxon>Pentapetalae</taxon>
        <taxon>rosids</taxon>
        <taxon>fabids</taxon>
        <taxon>Cucurbitales</taxon>
        <taxon>Cucurbitaceae</taxon>
        <taxon>Cucurbiteae</taxon>
        <taxon>Cucurbita</taxon>
    </lineage>
</organism>
<reference evidence="2" key="1">
    <citation type="submission" date="2025-08" db="UniProtKB">
        <authorList>
            <consortium name="RefSeq"/>
        </authorList>
    </citation>
    <scope>IDENTIFICATION</scope>
    <source>
        <tissue evidence="2">Young leaves</tissue>
    </source>
</reference>
<protein>
    <submittedName>
        <fullName evidence="2">Uncharacterized protein LOC111469260</fullName>
    </submittedName>
</protein>
<dbReference type="GeneID" id="111469260"/>
<proteinExistence type="predicted"/>
<dbReference type="RefSeq" id="XP_022970249.1">
    <property type="nucleotide sequence ID" value="XM_023114481.1"/>
</dbReference>
<dbReference type="OrthoDB" id="1937287at2759"/>
<dbReference type="Proteomes" id="UP000504608">
    <property type="component" value="Unplaced"/>
</dbReference>
<dbReference type="InterPro" id="IPR021109">
    <property type="entry name" value="Peptidase_aspartic_dom_sf"/>
</dbReference>
<evidence type="ECO:0000313" key="1">
    <source>
        <dbReference type="Proteomes" id="UP000504608"/>
    </source>
</evidence>
<dbReference type="Gene3D" id="2.40.70.10">
    <property type="entry name" value="Acid Proteases"/>
    <property type="match status" value="1"/>
</dbReference>
<dbReference type="PANTHER" id="PTHR33067:SF9">
    <property type="entry name" value="RNA-DIRECTED DNA POLYMERASE"/>
    <property type="match status" value="1"/>
</dbReference>
<accession>A0A6J1I4Z9</accession>
<name>A0A6J1I4Z9_CUCMA</name>
<dbReference type="CDD" id="cd00303">
    <property type="entry name" value="retropepsin_like"/>
    <property type="match status" value="1"/>
</dbReference>
<sequence>MQNKVTVIPIHNREMRKLLYRKNTARIMQKLRRSLKCKQQQAMEKRAEHTHTKKRKKEEVHFEKFMDIRKKIHINIPLVEALKQMPNYVKFWNDVLPNRRKFQEFKVVSLDEECSAILKNNIPLEEKDSRYTIPVSIRGKELGRALYDLEASINLMPLSIYKKLGIREARPTTVTLQLVDRSIIHFEGKIEDILIQVDKFIFPVDFIILDYEVDHDVPIILGRQFLKIGRTLVDVYKGSIT</sequence>
<dbReference type="PANTHER" id="PTHR33067">
    <property type="entry name" value="RNA-DIRECTED DNA POLYMERASE-RELATED"/>
    <property type="match status" value="1"/>
</dbReference>